<feature type="region of interest" description="Disordered" evidence="1">
    <location>
        <begin position="1"/>
        <end position="22"/>
    </location>
</feature>
<dbReference type="Proteomes" id="UP000233597">
    <property type="component" value="Unassembled WGS sequence"/>
</dbReference>
<protein>
    <submittedName>
        <fullName evidence="2">Pirin</fullName>
    </submittedName>
</protein>
<sequence>MEVIDEAANPCGPKSVNPANDNHPIPRQLSKLFNAAMAIEVEQAKEAGALGFMARAMVQATMPHKQVAGNEFTRINGDFSLTMLAPSKVGLPYGSIPRLVTGFLTTEAVRTKQREVILGRTLSNFMAELDLAPTGGRWGSIPRLRDQMKRLFSCSISCSYTGDDVFGLEHVHVADKATLWWTPQQPDQAALWESSVVLSERFFNEITENPVPIDLRALKALKRSPLALDVYLWLTYRMSYVKSRTAVPWAALQLQFGSDYPLTDQGRRDFKKAFLRALTKVSVVYPAARLDSSPDCLILMPSRPHITRS</sequence>
<evidence type="ECO:0000313" key="3">
    <source>
        <dbReference type="Proteomes" id="UP000233597"/>
    </source>
</evidence>
<name>A0A2N3KD08_9PROT</name>
<dbReference type="Pfam" id="PF04796">
    <property type="entry name" value="RepA_C"/>
    <property type="match status" value="1"/>
</dbReference>
<organism evidence="2 3">
    <name type="scientific">Thalassospira marina</name>
    <dbReference type="NCBI Taxonomy" id="2048283"/>
    <lineage>
        <taxon>Bacteria</taxon>
        <taxon>Pseudomonadati</taxon>
        <taxon>Pseudomonadota</taxon>
        <taxon>Alphaproteobacteria</taxon>
        <taxon>Rhodospirillales</taxon>
        <taxon>Thalassospiraceae</taxon>
        <taxon>Thalassospira</taxon>
    </lineage>
</organism>
<gene>
    <name evidence="2" type="ORF">COO20_24685</name>
</gene>
<dbReference type="EMBL" id="NWTK01000023">
    <property type="protein sequence ID" value="PKR48467.1"/>
    <property type="molecule type" value="Genomic_DNA"/>
</dbReference>
<proteinExistence type="predicted"/>
<dbReference type="OrthoDB" id="932750at2"/>
<evidence type="ECO:0000256" key="1">
    <source>
        <dbReference type="SAM" id="MobiDB-lite"/>
    </source>
</evidence>
<evidence type="ECO:0000313" key="2">
    <source>
        <dbReference type="EMBL" id="PKR48467.1"/>
    </source>
</evidence>
<dbReference type="InterPro" id="IPR006881">
    <property type="entry name" value="RepA_C"/>
</dbReference>
<comment type="caution">
    <text evidence="2">The sequence shown here is derived from an EMBL/GenBank/DDBJ whole genome shotgun (WGS) entry which is preliminary data.</text>
</comment>
<reference evidence="2 3" key="1">
    <citation type="submission" date="2017-09" db="EMBL/GenBank/DDBJ databases">
        <title>Biodiversity and function of Thalassospira species in the particle-attached aromatic-hydrocarbon-degrading consortia from the surface seawater of the South China Sea.</title>
        <authorList>
            <person name="Dong C."/>
            <person name="Liu R."/>
            <person name="Shao Z."/>
        </authorList>
    </citation>
    <scope>NUCLEOTIDE SEQUENCE [LARGE SCALE GENOMIC DNA]</scope>
    <source>
        <strain evidence="2 3">CSC1P2</strain>
    </source>
</reference>
<dbReference type="AlphaFoldDB" id="A0A2N3KD08"/>
<accession>A0A2N3KD08</accession>